<dbReference type="Gene3D" id="3.40.50.300">
    <property type="entry name" value="P-loop containing nucleotide triphosphate hydrolases"/>
    <property type="match status" value="1"/>
</dbReference>
<protein>
    <recommendedName>
        <fullName evidence="2">Helicase C-terminal domain-containing protein</fullName>
    </recommendedName>
</protein>
<dbReference type="GO" id="GO:0031297">
    <property type="term" value="P:replication fork processing"/>
    <property type="evidence" value="ECO:0007669"/>
    <property type="project" value="TreeGrafter"/>
</dbReference>
<dbReference type="GO" id="GO:0016787">
    <property type="term" value="F:hydrolase activity"/>
    <property type="evidence" value="ECO:0007669"/>
    <property type="project" value="UniProtKB-KW"/>
</dbReference>
<proteinExistence type="predicted"/>
<dbReference type="Pfam" id="PF00271">
    <property type="entry name" value="Helicase_C"/>
    <property type="match status" value="1"/>
</dbReference>
<dbReference type="PANTHER" id="PTHR45766:SF6">
    <property type="entry name" value="SWI_SNF-RELATED MATRIX-ASSOCIATED ACTIN-DEPENDENT REGULATOR OF CHROMATIN SUBFAMILY A-LIKE PROTEIN 1"/>
    <property type="match status" value="1"/>
</dbReference>
<dbReference type="Pfam" id="PF00176">
    <property type="entry name" value="SNF2-rel_dom"/>
    <property type="match status" value="1"/>
</dbReference>
<evidence type="ECO:0000256" key="1">
    <source>
        <dbReference type="ARBA" id="ARBA00022801"/>
    </source>
</evidence>
<dbReference type="CDD" id="cd18793">
    <property type="entry name" value="SF2_C_SNF"/>
    <property type="match status" value="1"/>
</dbReference>
<dbReference type="Proteomes" id="UP000233276">
    <property type="component" value="Chromosome"/>
</dbReference>
<dbReference type="SMART" id="SM00490">
    <property type="entry name" value="HELICc"/>
    <property type="match status" value="1"/>
</dbReference>
<dbReference type="KEGG" id="mhos:CXR34_08940"/>
<evidence type="ECO:0000313" key="4">
    <source>
        <dbReference type="Proteomes" id="UP000233276"/>
    </source>
</evidence>
<dbReference type="PANTHER" id="PTHR45766">
    <property type="entry name" value="DNA ANNEALING HELICASE AND ENDONUCLEASE ZRANB3 FAMILY MEMBER"/>
    <property type="match status" value="1"/>
</dbReference>
<dbReference type="InterPro" id="IPR014001">
    <property type="entry name" value="Helicase_ATP-bd"/>
</dbReference>
<sequence>MPAADQARAVHVGSMSFPAVLGQPITAPTRTGFAKLVGTIREPALEVHIHSKLPHPTIPRTSMLEWVKSLGNARWDPHERAWTISGLNSHEPSMVLAQAGIDLDWDDRPEEFADVRSVDELAWPIAKLSDNGRTVLVRARLAGYDHAKELLGLGAIWDKDRRFFRTPVSDVLVLDGAQLIVRPGVHWPQSAIDAAWAAHAHVTVDPDLAPLTKRLGSALSVDQFTDDELHILQSRLGRLPADGREPFPYQKVGALAVAAGRACLFDEPGVGKSAGALLAARVLGAQRTVIVVPPLLTTNWRREIAHAALCPDDHVVTFKPGRKEPELPPSGAVIIADSLLASRPAVLQRLIAWQADVMIFDEAHRAKTIGSARGDAVLDLGASVKYAPFALTGTPIFASPHELVTLLELTRMMAPVFGGRHQFLADFCVQDQFGGWKPRKSALDRLHATLVDQVWVRRRKRDVLPQLPKKMRAAMMLEVPLKDYRETHKEVISKVLGYLTWFEDQNGREPTSGELNEWVRFSSFTLISQLRQAAGLAKIPLAAELIENHVRETGWETDENGRRVFNRPLLVWVHHKSVADALYQAVPTSIGETGVIAGFTSDRERDRLVDEFEAGLIPVMLCSITKAGVGLTLVRSSDAIFAETDWTPALIKQAEDRQHRPGATGESVQYTTLIAVGTLDETIQNVLGRKVEVLEKGIGDTDDSVAVLAGDDARGLQDIVDAVVQEALTIRSRERRSARS</sequence>
<organism evidence="3 4">
    <name type="scientific">Microbacterium hominis</name>
    <dbReference type="NCBI Taxonomy" id="162426"/>
    <lineage>
        <taxon>Bacteria</taxon>
        <taxon>Bacillati</taxon>
        <taxon>Actinomycetota</taxon>
        <taxon>Actinomycetes</taxon>
        <taxon>Micrococcales</taxon>
        <taxon>Microbacteriaceae</taxon>
        <taxon>Microbacterium</taxon>
    </lineage>
</organism>
<reference evidence="3 4" key="1">
    <citation type="submission" date="2017-12" db="EMBL/GenBank/DDBJ databases">
        <title>Isolation and characterization of estrogens degradatiion strain Microbacterium hominis SJTG1.</title>
        <authorList>
            <person name="Xiong W."/>
            <person name="Yin C."/>
            <person name="Zheng D."/>
            <person name="Liang R."/>
        </authorList>
    </citation>
    <scope>NUCLEOTIDE SEQUENCE [LARGE SCALE GENOMIC DNA]</scope>
    <source>
        <strain evidence="3 4">SJTG1</strain>
    </source>
</reference>
<dbReference type="EMBL" id="CP025299">
    <property type="protein sequence ID" value="AUG29561.1"/>
    <property type="molecule type" value="Genomic_DNA"/>
</dbReference>
<dbReference type="GO" id="GO:0006281">
    <property type="term" value="P:DNA repair"/>
    <property type="evidence" value="ECO:0007669"/>
    <property type="project" value="TreeGrafter"/>
</dbReference>
<feature type="domain" description="Helicase C-terminal" evidence="2">
    <location>
        <begin position="549"/>
        <end position="709"/>
    </location>
</feature>
<keyword evidence="1" id="KW-0378">Hydrolase</keyword>
<dbReference type="PROSITE" id="PS51194">
    <property type="entry name" value="HELICASE_CTER"/>
    <property type="match status" value="1"/>
</dbReference>
<dbReference type="InterPro" id="IPR049730">
    <property type="entry name" value="SNF2/RAD54-like_C"/>
</dbReference>
<dbReference type="InterPro" id="IPR000330">
    <property type="entry name" value="SNF2_N"/>
</dbReference>
<dbReference type="GO" id="GO:0005524">
    <property type="term" value="F:ATP binding"/>
    <property type="evidence" value="ECO:0007669"/>
    <property type="project" value="InterPro"/>
</dbReference>
<dbReference type="SUPFAM" id="SSF52540">
    <property type="entry name" value="P-loop containing nucleoside triphosphate hydrolases"/>
    <property type="match status" value="2"/>
</dbReference>
<evidence type="ECO:0000259" key="2">
    <source>
        <dbReference type="PROSITE" id="PS51194"/>
    </source>
</evidence>
<dbReference type="SMART" id="SM00487">
    <property type="entry name" value="DEXDc"/>
    <property type="match status" value="1"/>
</dbReference>
<dbReference type="AlphaFoldDB" id="A0A2K9DBS9"/>
<evidence type="ECO:0000313" key="3">
    <source>
        <dbReference type="EMBL" id="AUG29561.1"/>
    </source>
</evidence>
<dbReference type="InterPro" id="IPR038718">
    <property type="entry name" value="SNF2-like_sf"/>
</dbReference>
<name>A0A2K9DBS9_9MICO</name>
<dbReference type="InterPro" id="IPR001650">
    <property type="entry name" value="Helicase_C-like"/>
</dbReference>
<gene>
    <name evidence="3" type="ORF">CXR34_08940</name>
</gene>
<dbReference type="InterPro" id="IPR027417">
    <property type="entry name" value="P-loop_NTPase"/>
</dbReference>
<dbReference type="Gene3D" id="3.40.50.10810">
    <property type="entry name" value="Tandem AAA-ATPase domain"/>
    <property type="match status" value="1"/>
</dbReference>
<accession>A0A2K9DBS9</accession>